<dbReference type="AlphaFoldDB" id="A0AAW5SVP7"/>
<comment type="caution">
    <text evidence="3">The sequence shown here is derived from an EMBL/GenBank/DDBJ whole genome shotgun (WGS) entry which is preliminary data.</text>
</comment>
<keyword evidence="1" id="KW-0472">Membrane</keyword>
<keyword evidence="1" id="KW-0812">Transmembrane</keyword>
<dbReference type="Proteomes" id="UP001141659">
    <property type="component" value="Unassembled WGS sequence"/>
</dbReference>
<evidence type="ECO:0000259" key="2">
    <source>
        <dbReference type="Pfam" id="PF02470"/>
    </source>
</evidence>
<evidence type="ECO:0000256" key="1">
    <source>
        <dbReference type="SAM" id="Phobius"/>
    </source>
</evidence>
<evidence type="ECO:0000313" key="4">
    <source>
        <dbReference type="Proteomes" id="UP001141659"/>
    </source>
</evidence>
<name>A0AAW5SVP7_9MYCO</name>
<dbReference type="EMBL" id="JACKVC010000006">
    <property type="protein sequence ID" value="MCV7386501.1"/>
    <property type="molecule type" value="Genomic_DNA"/>
</dbReference>
<reference evidence="3" key="2">
    <citation type="journal article" date="2022" name="BMC Genomics">
        <title>Comparative genome analysis of mycobacteria focusing on tRNA and non-coding RNA.</title>
        <authorList>
            <person name="Behra P.R.K."/>
            <person name="Pettersson B.M.F."/>
            <person name="Ramesh M."/>
            <person name="Das S."/>
            <person name="Dasgupta S."/>
            <person name="Kirsebom L.A."/>
        </authorList>
    </citation>
    <scope>NUCLEOTIDE SEQUENCE</scope>
    <source>
        <strain evidence="3">DSM 44242</strain>
    </source>
</reference>
<organism evidence="3 4">
    <name type="scientific">Mycolicibacterium porcinum</name>
    <dbReference type="NCBI Taxonomy" id="39693"/>
    <lineage>
        <taxon>Bacteria</taxon>
        <taxon>Bacillati</taxon>
        <taxon>Actinomycetota</taxon>
        <taxon>Actinomycetes</taxon>
        <taxon>Mycobacteriales</taxon>
        <taxon>Mycobacteriaceae</taxon>
        <taxon>Mycolicibacterium</taxon>
    </lineage>
</organism>
<reference evidence="3" key="1">
    <citation type="submission" date="2020-07" db="EMBL/GenBank/DDBJ databases">
        <authorList>
            <person name="Pettersson B.M.F."/>
            <person name="Behra P.R.K."/>
            <person name="Ramesh M."/>
            <person name="Das S."/>
            <person name="Dasgupta S."/>
            <person name="Kirsebom L.A."/>
        </authorList>
    </citation>
    <scope>NUCLEOTIDE SEQUENCE</scope>
    <source>
        <strain evidence="3">DSM 44242</strain>
    </source>
</reference>
<keyword evidence="1" id="KW-1133">Transmembrane helix</keyword>
<dbReference type="Pfam" id="PF02470">
    <property type="entry name" value="MlaD"/>
    <property type="match status" value="1"/>
</dbReference>
<gene>
    <name evidence="3" type="ORF">H5P34_00375</name>
</gene>
<protein>
    <submittedName>
        <fullName evidence="3">MCE family protein</fullName>
    </submittedName>
</protein>
<accession>A0AAW5SVP7</accession>
<feature type="transmembrane region" description="Helical" evidence="1">
    <location>
        <begin position="12"/>
        <end position="31"/>
    </location>
</feature>
<dbReference type="InterPro" id="IPR003399">
    <property type="entry name" value="Mce/MlaD"/>
</dbReference>
<sequence>MSEQRQTRILRRVGATIVALVAVIAIVYITVDPFGDEPESVTSIAIDTPYVGQGVAGGTPVIMHGVKVGHVDRVDSMPAGGVRLFVDLQPKPTARLTDSVNIDFRPANYFGVTGINLIPTEGGEALRSGAHISVRPKGNFALQALLYRLGELSDHVVTPQLIDVIERATRYTDAMTPLLETMIMVSTSVTNVQSVSTEQLLRNTTGINVAFPSFLDAMISTGDLYLHADIGIGFDPDRDLKNNEFVPAYNEQQMSYYNAAREQLHKNPDAFVKGRFKEWLKGAETDLFSAVGRLLSTHTNDLFPVVDEIRVMADVVPALIPAGDIEYTLRELRTRLERMYQGSSEQRALQVRLILDQLPGVAAPMGLALGAAE</sequence>
<feature type="domain" description="Mce/MlaD" evidence="2">
    <location>
        <begin position="53"/>
        <end position="119"/>
    </location>
</feature>
<evidence type="ECO:0000313" key="3">
    <source>
        <dbReference type="EMBL" id="MCV7386501.1"/>
    </source>
</evidence>
<proteinExistence type="predicted"/>